<evidence type="ECO:0000256" key="5">
    <source>
        <dbReference type="SAM" id="MobiDB-lite"/>
    </source>
</evidence>
<accession>A0A6A6P105</accession>
<dbReference type="InterPro" id="IPR011701">
    <property type="entry name" value="MFS"/>
</dbReference>
<keyword evidence="2 6" id="KW-0812">Transmembrane</keyword>
<comment type="subcellular location">
    <subcellularLocation>
        <location evidence="1">Membrane</location>
        <topology evidence="1">Multi-pass membrane protein</topology>
    </subcellularLocation>
</comment>
<proteinExistence type="predicted"/>
<dbReference type="InterPro" id="IPR020846">
    <property type="entry name" value="MFS_dom"/>
</dbReference>
<evidence type="ECO:0000256" key="4">
    <source>
        <dbReference type="ARBA" id="ARBA00023136"/>
    </source>
</evidence>
<feature type="transmembrane region" description="Helical" evidence="6">
    <location>
        <begin position="312"/>
        <end position="333"/>
    </location>
</feature>
<dbReference type="OrthoDB" id="2533084at2759"/>
<feature type="transmembrane region" description="Helical" evidence="6">
    <location>
        <begin position="77"/>
        <end position="103"/>
    </location>
</feature>
<feature type="transmembrane region" description="Helical" evidence="6">
    <location>
        <begin position="419"/>
        <end position="445"/>
    </location>
</feature>
<feature type="transmembrane region" description="Helical" evidence="6">
    <location>
        <begin position="457"/>
        <end position="475"/>
    </location>
</feature>
<evidence type="ECO:0000256" key="2">
    <source>
        <dbReference type="ARBA" id="ARBA00022692"/>
    </source>
</evidence>
<evidence type="ECO:0000313" key="8">
    <source>
        <dbReference type="EMBL" id="KAF2457508.1"/>
    </source>
</evidence>
<feature type="transmembrane region" description="Helical" evidence="6">
    <location>
        <begin position="230"/>
        <end position="252"/>
    </location>
</feature>
<dbReference type="InterPro" id="IPR036259">
    <property type="entry name" value="MFS_trans_sf"/>
</dbReference>
<feature type="transmembrane region" description="Helical" evidence="6">
    <location>
        <begin position="487"/>
        <end position="504"/>
    </location>
</feature>
<feature type="transmembrane region" description="Helical" evidence="6">
    <location>
        <begin position="115"/>
        <end position="136"/>
    </location>
</feature>
<dbReference type="AlphaFoldDB" id="A0A6A6P105"/>
<keyword evidence="4 6" id="KW-0472">Membrane</keyword>
<dbReference type="PANTHER" id="PTHR23502:SF22">
    <property type="entry name" value="MAJOR FACILITATOR SUPERFAMILY (MFS) PROFILE DOMAIN-CONTAINING PROTEIN"/>
    <property type="match status" value="1"/>
</dbReference>
<dbReference type="SUPFAM" id="SSF103473">
    <property type="entry name" value="MFS general substrate transporter"/>
    <property type="match status" value="1"/>
</dbReference>
<reference evidence="8" key="1">
    <citation type="journal article" date="2020" name="Stud. Mycol.">
        <title>101 Dothideomycetes genomes: a test case for predicting lifestyles and emergence of pathogens.</title>
        <authorList>
            <person name="Haridas S."/>
            <person name="Albert R."/>
            <person name="Binder M."/>
            <person name="Bloem J."/>
            <person name="Labutti K."/>
            <person name="Salamov A."/>
            <person name="Andreopoulos B."/>
            <person name="Baker S."/>
            <person name="Barry K."/>
            <person name="Bills G."/>
            <person name="Bluhm B."/>
            <person name="Cannon C."/>
            <person name="Castanera R."/>
            <person name="Culley D."/>
            <person name="Daum C."/>
            <person name="Ezra D."/>
            <person name="Gonzalez J."/>
            <person name="Henrissat B."/>
            <person name="Kuo A."/>
            <person name="Liang C."/>
            <person name="Lipzen A."/>
            <person name="Lutzoni F."/>
            <person name="Magnuson J."/>
            <person name="Mondo S."/>
            <person name="Nolan M."/>
            <person name="Ohm R."/>
            <person name="Pangilinan J."/>
            <person name="Park H.-J."/>
            <person name="Ramirez L."/>
            <person name="Alfaro M."/>
            <person name="Sun H."/>
            <person name="Tritt A."/>
            <person name="Yoshinaga Y."/>
            <person name="Zwiers L.-H."/>
            <person name="Turgeon B."/>
            <person name="Goodwin S."/>
            <person name="Spatafora J."/>
            <person name="Crous P."/>
            <person name="Grigoriev I."/>
        </authorList>
    </citation>
    <scope>NUCLEOTIDE SEQUENCE</scope>
    <source>
        <strain evidence="8">ATCC 16933</strain>
    </source>
</reference>
<feature type="region of interest" description="Disordered" evidence="5">
    <location>
        <begin position="1"/>
        <end position="24"/>
    </location>
</feature>
<dbReference type="GO" id="GO:0005886">
    <property type="term" value="C:plasma membrane"/>
    <property type="evidence" value="ECO:0007669"/>
    <property type="project" value="TreeGrafter"/>
</dbReference>
<name>A0A6A6P105_9PEZI</name>
<evidence type="ECO:0000313" key="9">
    <source>
        <dbReference type="Proteomes" id="UP000799766"/>
    </source>
</evidence>
<keyword evidence="9" id="KW-1185">Reference proteome</keyword>
<feature type="domain" description="Major facilitator superfamily (MFS) profile" evidence="7">
    <location>
        <begin position="77"/>
        <end position="509"/>
    </location>
</feature>
<evidence type="ECO:0000256" key="3">
    <source>
        <dbReference type="ARBA" id="ARBA00022989"/>
    </source>
</evidence>
<dbReference type="PANTHER" id="PTHR23502">
    <property type="entry name" value="MAJOR FACILITATOR SUPERFAMILY"/>
    <property type="match status" value="1"/>
</dbReference>
<evidence type="ECO:0000259" key="7">
    <source>
        <dbReference type="PROSITE" id="PS50850"/>
    </source>
</evidence>
<sequence>MVDSKDQTESAQIESAPRHEGYDEGNNAVLLDVGAAHLEKGGVSLRLAKDGHTVLVPQPSDDPNDPLNWSPFKKHMILFIVGLAAFCGDFGSGAGIPCIVPQAQEWGMTPYHVNFAGNLNVLMLGIGGLLWIPLFASWGRGPVLFWTQVSGSLFTLGCAVTDDFDTFYGLRAMMGLTLTVCQVLGLSYIKDMFYFHEHARKIGIWAAMFLLSPYCGPLFGNFIIDGTGDWRPVFWLVFAVCIADLVLIVLFADECWYRRDIPMAEQPARGNRITRLVGIWRFQVRNNYFRPIGWSVARLFIVFLKPVMIPTMCYYCFSFMWAVGINITSSLLFEVPQEQGGYGFGAKAVGFVYFTPVVAVSLGEFFGHFFNDWVARRYVKKHDGVFIPEARLVTNYIGAVCMIPGLIIVGQALEKHLHWAAIVMGWGIYVFGVMTASVAVTAYALDAYPTGSGEVAGLLNFARTIGGFAVGYFQSPWGELQGFGTSFGIQAAIVGFALLILICLHQFGERMRAKGSPLKF</sequence>
<dbReference type="EMBL" id="MU001680">
    <property type="protein sequence ID" value="KAF2457508.1"/>
    <property type="molecule type" value="Genomic_DNA"/>
</dbReference>
<organism evidence="8 9">
    <name type="scientific">Lineolata rhizophorae</name>
    <dbReference type="NCBI Taxonomy" id="578093"/>
    <lineage>
        <taxon>Eukaryota</taxon>
        <taxon>Fungi</taxon>
        <taxon>Dikarya</taxon>
        <taxon>Ascomycota</taxon>
        <taxon>Pezizomycotina</taxon>
        <taxon>Dothideomycetes</taxon>
        <taxon>Dothideomycetes incertae sedis</taxon>
        <taxon>Lineolatales</taxon>
        <taxon>Lineolataceae</taxon>
        <taxon>Lineolata</taxon>
    </lineage>
</organism>
<protein>
    <submittedName>
        <fullName evidence="8">Major facilitator superfamily domain-containing protein</fullName>
    </submittedName>
</protein>
<evidence type="ECO:0000256" key="1">
    <source>
        <dbReference type="ARBA" id="ARBA00004141"/>
    </source>
</evidence>
<feature type="transmembrane region" description="Helical" evidence="6">
    <location>
        <begin position="202"/>
        <end position="224"/>
    </location>
</feature>
<dbReference type="PROSITE" id="PS50850">
    <property type="entry name" value="MFS"/>
    <property type="match status" value="1"/>
</dbReference>
<dbReference type="Proteomes" id="UP000799766">
    <property type="component" value="Unassembled WGS sequence"/>
</dbReference>
<feature type="transmembrane region" description="Helical" evidence="6">
    <location>
        <begin position="392"/>
        <end position="413"/>
    </location>
</feature>
<feature type="transmembrane region" description="Helical" evidence="6">
    <location>
        <begin position="353"/>
        <end position="371"/>
    </location>
</feature>
<keyword evidence="3 6" id="KW-1133">Transmembrane helix</keyword>
<dbReference type="Gene3D" id="1.20.1250.20">
    <property type="entry name" value="MFS general substrate transporter like domains"/>
    <property type="match status" value="1"/>
</dbReference>
<gene>
    <name evidence="8" type="ORF">BDY21DRAFT_391467</name>
</gene>
<feature type="transmembrane region" description="Helical" evidence="6">
    <location>
        <begin position="168"/>
        <end position="190"/>
    </location>
</feature>
<dbReference type="Pfam" id="PF07690">
    <property type="entry name" value="MFS_1"/>
    <property type="match status" value="1"/>
</dbReference>
<evidence type="ECO:0000256" key="6">
    <source>
        <dbReference type="SAM" id="Phobius"/>
    </source>
</evidence>
<dbReference type="GO" id="GO:0022857">
    <property type="term" value="F:transmembrane transporter activity"/>
    <property type="evidence" value="ECO:0007669"/>
    <property type="project" value="InterPro"/>
</dbReference>